<reference evidence="1" key="1">
    <citation type="submission" date="2022-12" db="EMBL/GenBank/DDBJ databases">
        <title>Genome assemblies of Blomia tropicalis.</title>
        <authorList>
            <person name="Cui Y."/>
        </authorList>
    </citation>
    <scope>NUCLEOTIDE SEQUENCE</scope>
    <source>
        <tissue evidence="1">Adult mites</tissue>
    </source>
</reference>
<dbReference type="Proteomes" id="UP001142055">
    <property type="component" value="Chromosome 3"/>
</dbReference>
<accession>A0A9Q0M434</accession>
<name>A0A9Q0M434_BLOTA</name>
<keyword evidence="2" id="KW-1185">Reference proteome</keyword>
<gene>
    <name evidence="1" type="ORF">RDWZM_008669</name>
</gene>
<organism evidence="1 2">
    <name type="scientific">Blomia tropicalis</name>
    <name type="common">Mite</name>
    <dbReference type="NCBI Taxonomy" id="40697"/>
    <lineage>
        <taxon>Eukaryota</taxon>
        <taxon>Metazoa</taxon>
        <taxon>Ecdysozoa</taxon>
        <taxon>Arthropoda</taxon>
        <taxon>Chelicerata</taxon>
        <taxon>Arachnida</taxon>
        <taxon>Acari</taxon>
        <taxon>Acariformes</taxon>
        <taxon>Sarcoptiformes</taxon>
        <taxon>Astigmata</taxon>
        <taxon>Glycyphagoidea</taxon>
        <taxon>Echimyopodidae</taxon>
        <taxon>Blomia</taxon>
    </lineage>
</organism>
<proteinExistence type="predicted"/>
<dbReference type="InterPro" id="IPR027417">
    <property type="entry name" value="P-loop_NTPase"/>
</dbReference>
<dbReference type="EMBL" id="JAPWDV010000003">
    <property type="protein sequence ID" value="KAJ6217512.1"/>
    <property type="molecule type" value="Genomic_DNA"/>
</dbReference>
<comment type="caution">
    <text evidence="1">The sequence shown here is derived from an EMBL/GenBank/DDBJ whole genome shotgun (WGS) entry which is preliminary data.</text>
</comment>
<evidence type="ECO:0000313" key="2">
    <source>
        <dbReference type="Proteomes" id="UP001142055"/>
    </source>
</evidence>
<sequence>MMSGSLLCANSKTKDRKFAIKNERGKIPKFKFSGCYGLRKPMAKQLRQLNKTRTIGTKNDTKSPILNKSAKQKSEKMLVEIVCHVTSYEKLYNFQFESEKNILHVNDNGQESCQYVFDSIINENLSSSVDEMGHLFGSERYNTLFITSFGKSFISNQTNYLKAITERFFQSKYKEIYFSYCFTIDDQLFDLLESNNSNIRLKLNEGNLSYSQRKISSFEHLLDLVELGNSRNIVKQHFKDENRNFRIIFLYDIYTLDGKDEKNFIITECCLNTESKNTDILQSINKVEVCIRARKRKQNLIPIETCPLTQYLEPAIINEKSSFKFLIVIPPERSISFEIILLLNSFQRMRNYGSENDDYGETIIEKNRALIEALHESYKTDLYLHLLNNVSILEGDMLEMHDHFNKTMLNRCSQFQLLRKISSNDREYALDKYANQLLNLLVDQRKQINDLINSVQKFRIGLDQLRQSVDDTTTTKSIALE</sequence>
<evidence type="ECO:0000313" key="1">
    <source>
        <dbReference type="EMBL" id="KAJ6217512.1"/>
    </source>
</evidence>
<protein>
    <submittedName>
        <fullName evidence="1">Uncharacterized protein</fullName>
    </submittedName>
</protein>
<dbReference type="SUPFAM" id="SSF52540">
    <property type="entry name" value="P-loop containing nucleoside triphosphate hydrolases"/>
    <property type="match status" value="1"/>
</dbReference>
<dbReference type="AlphaFoldDB" id="A0A9Q0M434"/>